<dbReference type="GO" id="GO:0016036">
    <property type="term" value="P:cellular response to phosphate starvation"/>
    <property type="evidence" value="ECO:0007669"/>
    <property type="project" value="TreeGrafter"/>
</dbReference>
<evidence type="ECO:0000256" key="6">
    <source>
        <dbReference type="ARBA" id="ARBA00022553"/>
    </source>
</evidence>
<dbReference type="Gene3D" id="1.10.287.130">
    <property type="match status" value="1"/>
</dbReference>
<dbReference type="OrthoDB" id="9813151at2"/>
<dbReference type="PANTHER" id="PTHR45453">
    <property type="entry name" value="PHOSPHATE REGULON SENSOR PROTEIN PHOR"/>
    <property type="match status" value="1"/>
</dbReference>
<dbReference type="CDD" id="cd00075">
    <property type="entry name" value="HATPase"/>
    <property type="match status" value="1"/>
</dbReference>
<dbReference type="RefSeq" id="WP_007789836.1">
    <property type="nucleotide sequence ID" value="NZ_ADGQ01000057.1"/>
</dbReference>
<dbReference type="SUPFAM" id="SSF47384">
    <property type="entry name" value="Homodimeric domain of signal transducing histidine kinase"/>
    <property type="match status" value="1"/>
</dbReference>
<dbReference type="EC" id="2.7.13.3" evidence="4"/>
<dbReference type="GO" id="GO:0004721">
    <property type="term" value="F:phosphoprotein phosphatase activity"/>
    <property type="evidence" value="ECO:0007669"/>
    <property type="project" value="TreeGrafter"/>
</dbReference>
<feature type="transmembrane region" description="Helical" evidence="13">
    <location>
        <begin position="6"/>
        <end position="25"/>
    </location>
</feature>
<keyword evidence="7" id="KW-0808">Transferase</keyword>
<dbReference type="InterPro" id="IPR004358">
    <property type="entry name" value="Sig_transdc_His_kin-like_C"/>
</dbReference>
<feature type="domain" description="Histidine kinase" evidence="14">
    <location>
        <begin position="209"/>
        <end position="426"/>
    </location>
</feature>
<evidence type="ECO:0000256" key="4">
    <source>
        <dbReference type="ARBA" id="ARBA00012438"/>
    </source>
</evidence>
<comment type="subcellular location">
    <subcellularLocation>
        <location evidence="2">Cell membrane</location>
    </subcellularLocation>
    <subcellularLocation>
        <location evidence="3">Membrane raft</location>
        <topology evidence="3">Multi-pass membrane protein</topology>
    </subcellularLocation>
</comment>
<dbReference type="SMART" id="SM00388">
    <property type="entry name" value="HisKA"/>
    <property type="match status" value="1"/>
</dbReference>
<evidence type="ECO:0000313" key="16">
    <source>
        <dbReference type="Proteomes" id="UP000003244"/>
    </source>
</evidence>
<dbReference type="SUPFAM" id="SSF55874">
    <property type="entry name" value="ATPase domain of HSP90 chaperone/DNA topoisomerase II/histidine kinase"/>
    <property type="match status" value="1"/>
</dbReference>
<protein>
    <recommendedName>
        <fullName evidence="4">histidine kinase</fullName>
        <ecNumber evidence="4">2.7.13.3</ecNumber>
    </recommendedName>
</protein>
<dbReference type="GO" id="GO:0000155">
    <property type="term" value="F:phosphorelay sensor kinase activity"/>
    <property type="evidence" value="ECO:0007669"/>
    <property type="project" value="InterPro"/>
</dbReference>
<comment type="caution">
    <text evidence="15">The sequence shown here is derived from an EMBL/GenBank/DDBJ whole genome shotgun (WGS) entry which is preliminary data.</text>
</comment>
<proteinExistence type="predicted"/>
<evidence type="ECO:0000256" key="7">
    <source>
        <dbReference type="ARBA" id="ARBA00022679"/>
    </source>
</evidence>
<dbReference type="InterPro" id="IPR003661">
    <property type="entry name" value="HisK_dim/P_dom"/>
</dbReference>
<reference evidence="15 16" key="1">
    <citation type="submission" date="2010-08" db="EMBL/GenBank/DDBJ databases">
        <authorList>
            <person name="Harkins D.M."/>
            <person name="Madupu R."/>
            <person name="Durkin A.S."/>
            <person name="Torralba M."/>
            <person name="Methe B."/>
            <person name="Sutton G.G."/>
            <person name="Nelson K.E."/>
        </authorList>
    </citation>
    <scope>NUCLEOTIDE SEQUENCE [LARGE SCALE GENOMIC DNA]</scope>
    <source>
        <strain evidence="15 16">DSM 17678</strain>
    </source>
</reference>
<evidence type="ECO:0000259" key="14">
    <source>
        <dbReference type="PROSITE" id="PS50109"/>
    </source>
</evidence>
<dbReference type="PROSITE" id="PS50109">
    <property type="entry name" value="HIS_KIN"/>
    <property type="match status" value="1"/>
</dbReference>
<dbReference type="Gene3D" id="3.30.450.20">
    <property type="entry name" value="PAS domain"/>
    <property type="match status" value="1"/>
</dbReference>
<evidence type="ECO:0000256" key="1">
    <source>
        <dbReference type="ARBA" id="ARBA00000085"/>
    </source>
</evidence>
<keyword evidence="9 15" id="KW-0418">Kinase</keyword>
<evidence type="ECO:0000256" key="5">
    <source>
        <dbReference type="ARBA" id="ARBA00022475"/>
    </source>
</evidence>
<dbReference type="InterPro" id="IPR036097">
    <property type="entry name" value="HisK_dim/P_sf"/>
</dbReference>
<evidence type="ECO:0000256" key="13">
    <source>
        <dbReference type="SAM" id="Phobius"/>
    </source>
</evidence>
<keyword evidence="5" id="KW-1003">Cell membrane</keyword>
<comment type="catalytic activity">
    <reaction evidence="1">
        <text>ATP + protein L-histidine = ADP + protein N-phospho-L-histidine.</text>
        <dbReference type="EC" id="2.7.13.3"/>
    </reaction>
</comment>
<evidence type="ECO:0000256" key="2">
    <source>
        <dbReference type="ARBA" id="ARBA00004236"/>
    </source>
</evidence>
<keyword evidence="13" id="KW-1133">Transmembrane helix</keyword>
<accession>E0E3L8</accession>
<evidence type="ECO:0000256" key="8">
    <source>
        <dbReference type="ARBA" id="ARBA00022741"/>
    </source>
</evidence>
<dbReference type="PANTHER" id="PTHR45453:SF1">
    <property type="entry name" value="PHOSPHATE REGULON SENSOR PROTEIN PHOR"/>
    <property type="match status" value="1"/>
</dbReference>
<gene>
    <name evidence="15" type="ORF">HMPREF0634_0512</name>
</gene>
<dbReference type="InterPro" id="IPR005467">
    <property type="entry name" value="His_kinase_dom"/>
</dbReference>
<dbReference type="STRING" id="596315.HMPREF0634_0512"/>
<keyword evidence="10" id="KW-0067">ATP-binding</keyword>
<dbReference type="InterPro" id="IPR003594">
    <property type="entry name" value="HATPase_dom"/>
</dbReference>
<evidence type="ECO:0000256" key="3">
    <source>
        <dbReference type="ARBA" id="ARBA00004314"/>
    </source>
</evidence>
<dbReference type="EMBL" id="ADGQ01000057">
    <property type="protein sequence ID" value="EFM64534.1"/>
    <property type="molecule type" value="Genomic_DNA"/>
</dbReference>
<dbReference type="FunFam" id="3.30.565.10:FF:000023">
    <property type="entry name" value="PAS domain-containing sensor histidine kinase"/>
    <property type="match status" value="1"/>
</dbReference>
<sequence>MDKVMYVLVVAMLISWLVLILYWRYVQAFKAFMRDLNRASYRIKKKDFSVRIRKSNNTEVMAFVNNFNSTLSSLDKSFYDLDNKNRQLDAIIKSVSNGIIVIDINKRVYLINSVARDYIDFRSSGKLEGMPISSIVKNDELLDFIVYNAGMSTSVSKEIKDTSGRIFKVKIDPVKMHLEKDLVISSVINIEDISERIRLENIRRDFAANVSHELKTPLTSIQGFIETLKVNDDNIESATRKRFLDIIDNESSRLRILINDILMLSSIEGDIVLSLEKVDLKKENKKILDLFEDKMVKKQVNIYFEYNGLETIQTHREYYKELMINLISNAIKYNRPGGYVKVSFFEDEDDYRICIEDNGIGIGVEEQERIFERFYRVTKSRNKEIDGTGLGLAIVKHIILSLGGDIGLESVLGQGSKFKISLPKNQ</sequence>
<dbReference type="Gene3D" id="3.30.565.10">
    <property type="entry name" value="Histidine kinase-like ATPase, C-terminal domain"/>
    <property type="match status" value="1"/>
</dbReference>
<dbReference type="FunFam" id="1.10.287.130:FF:000001">
    <property type="entry name" value="Two-component sensor histidine kinase"/>
    <property type="match status" value="1"/>
</dbReference>
<dbReference type="Proteomes" id="UP000003244">
    <property type="component" value="Unassembled WGS sequence"/>
</dbReference>
<dbReference type="PRINTS" id="PR00344">
    <property type="entry name" value="BCTRLSENSOR"/>
</dbReference>
<keyword evidence="12 13" id="KW-0472">Membrane</keyword>
<keyword evidence="8" id="KW-0547">Nucleotide-binding</keyword>
<name>E0E3L8_9FIRM</name>
<keyword evidence="6" id="KW-0597">Phosphoprotein</keyword>
<dbReference type="Pfam" id="PF00512">
    <property type="entry name" value="HisKA"/>
    <property type="match status" value="1"/>
</dbReference>
<dbReference type="InterPro" id="IPR050351">
    <property type="entry name" value="BphY/WalK/GraS-like"/>
</dbReference>
<keyword evidence="13" id="KW-0812">Transmembrane</keyword>
<evidence type="ECO:0000256" key="10">
    <source>
        <dbReference type="ARBA" id="ARBA00022840"/>
    </source>
</evidence>
<dbReference type="eggNOG" id="COG5002">
    <property type="taxonomic scope" value="Bacteria"/>
</dbReference>
<evidence type="ECO:0000313" key="15">
    <source>
        <dbReference type="EMBL" id="EFM64534.1"/>
    </source>
</evidence>
<evidence type="ECO:0000256" key="12">
    <source>
        <dbReference type="ARBA" id="ARBA00023136"/>
    </source>
</evidence>
<keyword evidence="16" id="KW-1185">Reference proteome</keyword>
<organism evidence="15 16">
    <name type="scientific">Peptostreptococcus stomatis DSM 17678</name>
    <dbReference type="NCBI Taxonomy" id="596315"/>
    <lineage>
        <taxon>Bacteria</taxon>
        <taxon>Bacillati</taxon>
        <taxon>Bacillota</taxon>
        <taxon>Clostridia</taxon>
        <taxon>Peptostreptococcales</taxon>
        <taxon>Peptostreptococcaceae</taxon>
        <taxon>Peptostreptococcus</taxon>
    </lineage>
</organism>
<dbReference type="GO" id="GO:0005886">
    <property type="term" value="C:plasma membrane"/>
    <property type="evidence" value="ECO:0007669"/>
    <property type="project" value="UniProtKB-SubCell"/>
</dbReference>
<keyword evidence="11" id="KW-0902">Two-component regulatory system</keyword>
<dbReference type="GO" id="GO:0045121">
    <property type="term" value="C:membrane raft"/>
    <property type="evidence" value="ECO:0007669"/>
    <property type="project" value="UniProtKB-SubCell"/>
</dbReference>
<dbReference type="SMART" id="SM00387">
    <property type="entry name" value="HATPase_c"/>
    <property type="match status" value="1"/>
</dbReference>
<dbReference type="AlphaFoldDB" id="E0E3L8"/>
<dbReference type="GeneID" id="84800858"/>
<evidence type="ECO:0000256" key="9">
    <source>
        <dbReference type="ARBA" id="ARBA00022777"/>
    </source>
</evidence>
<dbReference type="InterPro" id="IPR036890">
    <property type="entry name" value="HATPase_C_sf"/>
</dbReference>
<dbReference type="Pfam" id="PF02518">
    <property type="entry name" value="HATPase_c"/>
    <property type="match status" value="1"/>
</dbReference>
<evidence type="ECO:0000256" key="11">
    <source>
        <dbReference type="ARBA" id="ARBA00023012"/>
    </source>
</evidence>
<dbReference type="GO" id="GO:0005524">
    <property type="term" value="F:ATP binding"/>
    <property type="evidence" value="ECO:0007669"/>
    <property type="project" value="UniProtKB-KW"/>
</dbReference>
<dbReference type="CDD" id="cd00082">
    <property type="entry name" value="HisKA"/>
    <property type="match status" value="1"/>
</dbReference>